<evidence type="ECO:0000256" key="1">
    <source>
        <dbReference type="SAM" id="MobiDB-lite"/>
    </source>
</evidence>
<organism evidence="3 4">
    <name type="scientific">Streptomyces zhaozhouensis</name>
    <dbReference type="NCBI Taxonomy" id="1300267"/>
    <lineage>
        <taxon>Bacteria</taxon>
        <taxon>Bacillati</taxon>
        <taxon>Actinomycetota</taxon>
        <taxon>Actinomycetes</taxon>
        <taxon>Kitasatosporales</taxon>
        <taxon>Streptomycetaceae</taxon>
        <taxon>Streptomyces</taxon>
    </lineage>
</organism>
<dbReference type="RefSeq" id="WP_097233843.1">
    <property type="nucleotide sequence ID" value="NZ_OCNE01000027.1"/>
</dbReference>
<name>A0A286E7H7_9ACTN</name>
<dbReference type="SUPFAM" id="SSF51735">
    <property type="entry name" value="NAD(P)-binding Rossmann-fold domains"/>
    <property type="match status" value="1"/>
</dbReference>
<dbReference type="InterPro" id="IPR036291">
    <property type="entry name" value="NAD(P)-bd_dom_sf"/>
</dbReference>
<reference evidence="3 4" key="1">
    <citation type="submission" date="2017-09" db="EMBL/GenBank/DDBJ databases">
        <authorList>
            <person name="Ehlers B."/>
            <person name="Leendertz F.H."/>
        </authorList>
    </citation>
    <scope>NUCLEOTIDE SEQUENCE [LARGE SCALE GENOMIC DNA]</scope>
    <source>
        <strain evidence="3 4">CGMCC 4.7095</strain>
    </source>
</reference>
<sequence>MNTSRTPDPSGGLRVAVTGASGNLGTRVLDALAAEPAVDALLGISRRAPGAPPPGVRWVETDLGDERSGERLAEAFTGVDAVIHLAWLLQPSRDPLATWATNVLGTQRVLEAVAAADVPVLACASSIAAYGPRHRGAPDEPVDESWPTHGRPTAAYSREKAYVERLLDSFEARHPDVRVVRMRPSFVFQRAAAAAQRRLFAGPFLPNRLLRPGLVPAVPDIPGLRFQAVHAEDVADAFRRALLRPGAGGAYNLAGDGTLTARELGLLLGARPVPVPAGLARGALGAAWRLRLVPVDPELLDTLLWLPRLSTARAREELGWRPAHDGAEAVAELLAGLREGAGGATPPLRRRLPGGRARELATGVGGRP</sequence>
<dbReference type="Gene3D" id="3.40.50.720">
    <property type="entry name" value="NAD(P)-binding Rossmann-like Domain"/>
    <property type="match status" value="1"/>
</dbReference>
<gene>
    <name evidence="3" type="ORF">SAMN06297387_12755</name>
</gene>
<dbReference type="AlphaFoldDB" id="A0A286E7H7"/>
<evidence type="ECO:0000313" key="3">
    <source>
        <dbReference type="EMBL" id="SOD66862.1"/>
    </source>
</evidence>
<accession>A0A286E7H7</accession>
<evidence type="ECO:0000313" key="4">
    <source>
        <dbReference type="Proteomes" id="UP000219072"/>
    </source>
</evidence>
<dbReference type="PANTHER" id="PTHR48079:SF6">
    <property type="entry name" value="NAD(P)-BINDING DOMAIN-CONTAINING PROTEIN-RELATED"/>
    <property type="match status" value="1"/>
</dbReference>
<evidence type="ECO:0000259" key="2">
    <source>
        <dbReference type="Pfam" id="PF01370"/>
    </source>
</evidence>
<feature type="domain" description="NAD-dependent epimerase/dehydratase" evidence="2">
    <location>
        <begin position="15"/>
        <end position="254"/>
    </location>
</feature>
<dbReference type="GO" id="GO:0004029">
    <property type="term" value="F:aldehyde dehydrogenase (NAD+) activity"/>
    <property type="evidence" value="ECO:0007669"/>
    <property type="project" value="TreeGrafter"/>
</dbReference>
<feature type="region of interest" description="Disordered" evidence="1">
    <location>
        <begin position="341"/>
        <end position="368"/>
    </location>
</feature>
<dbReference type="Pfam" id="PF01370">
    <property type="entry name" value="Epimerase"/>
    <property type="match status" value="1"/>
</dbReference>
<keyword evidence="4" id="KW-1185">Reference proteome</keyword>
<proteinExistence type="predicted"/>
<dbReference type="InterPro" id="IPR051783">
    <property type="entry name" value="NAD(P)-dependent_oxidoreduct"/>
</dbReference>
<dbReference type="Proteomes" id="UP000219072">
    <property type="component" value="Unassembled WGS sequence"/>
</dbReference>
<dbReference type="GO" id="GO:0005737">
    <property type="term" value="C:cytoplasm"/>
    <property type="evidence" value="ECO:0007669"/>
    <property type="project" value="TreeGrafter"/>
</dbReference>
<dbReference type="OrthoDB" id="3338687at2"/>
<dbReference type="InterPro" id="IPR001509">
    <property type="entry name" value="Epimerase_deHydtase"/>
</dbReference>
<protein>
    <submittedName>
        <fullName evidence="3">Nucleoside-diphosphate-sugar epimerase</fullName>
    </submittedName>
</protein>
<dbReference type="PANTHER" id="PTHR48079">
    <property type="entry name" value="PROTEIN YEEZ"/>
    <property type="match status" value="1"/>
</dbReference>
<dbReference type="EMBL" id="OCNE01000027">
    <property type="protein sequence ID" value="SOD66862.1"/>
    <property type="molecule type" value="Genomic_DNA"/>
</dbReference>